<dbReference type="PANTHER" id="PTHR13691">
    <property type="entry name" value="RIBOSOMAL PROTEIN L2"/>
    <property type="match status" value="1"/>
</dbReference>
<dbReference type="Gene3D" id="2.30.30.30">
    <property type="match status" value="1"/>
</dbReference>
<dbReference type="InterPro" id="IPR022669">
    <property type="entry name" value="Ribosomal_uL2_C"/>
</dbReference>
<protein>
    <recommendedName>
        <fullName evidence="7">Large ribosomal subunit protein uL2m</fullName>
    </recommendedName>
</protein>
<reference evidence="11" key="1">
    <citation type="submission" date="2018-08" db="EMBL/GenBank/DDBJ databases">
        <authorList>
            <person name="Guldener U."/>
        </authorList>
    </citation>
    <scope>NUCLEOTIDE SEQUENCE</scope>
    <source>
        <strain evidence="11">UB2</strain>
    </source>
</reference>
<feature type="compositionally biased region" description="Basic residues" evidence="8">
    <location>
        <begin position="473"/>
        <end position="484"/>
    </location>
</feature>
<dbReference type="Pfam" id="PF00181">
    <property type="entry name" value="Ribosomal_L2_N"/>
    <property type="match status" value="1"/>
</dbReference>
<dbReference type="GO" id="GO:0016740">
    <property type="term" value="F:transferase activity"/>
    <property type="evidence" value="ECO:0007669"/>
    <property type="project" value="InterPro"/>
</dbReference>
<evidence type="ECO:0000313" key="11">
    <source>
        <dbReference type="EMBL" id="SYW80451.1"/>
    </source>
</evidence>
<feature type="region of interest" description="Disordered" evidence="8">
    <location>
        <begin position="424"/>
        <end position="484"/>
    </location>
</feature>
<comment type="caution">
    <text evidence="11">The sequence shown here is derived from an EMBL/GenBank/DDBJ whole genome shotgun (WGS) entry which is preliminary data.</text>
</comment>
<proteinExistence type="inferred from homology"/>
<evidence type="ECO:0000256" key="1">
    <source>
        <dbReference type="ARBA" id="ARBA00004173"/>
    </source>
</evidence>
<evidence type="ECO:0000256" key="3">
    <source>
        <dbReference type="ARBA" id="ARBA00022980"/>
    </source>
</evidence>
<accession>A0A8H8TT74</accession>
<keyword evidence="5" id="KW-0687">Ribonucleoprotein</keyword>
<evidence type="ECO:0000256" key="4">
    <source>
        <dbReference type="ARBA" id="ARBA00023128"/>
    </source>
</evidence>
<feature type="region of interest" description="Disordered" evidence="8">
    <location>
        <begin position="165"/>
        <end position="184"/>
    </location>
</feature>
<evidence type="ECO:0000259" key="9">
    <source>
        <dbReference type="SMART" id="SM01382"/>
    </source>
</evidence>
<feature type="domain" description="Large ribosomal subunit protein uL2 RNA-binding" evidence="10">
    <location>
        <begin position="171"/>
        <end position="247"/>
    </location>
</feature>
<dbReference type="GO" id="GO:0003735">
    <property type="term" value="F:structural constituent of ribosome"/>
    <property type="evidence" value="ECO:0007669"/>
    <property type="project" value="InterPro"/>
</dbReference>
<feature type="domain" description="Large ribosomal subunit protein uL2 C-terminal" evidence="9">
    <location>
        <begin position="317"/>
        <end position="451"/>
    </location>
</feature>
<dbReference type="FunFam" id="4.10.950.10:FF:000001">
    <property type="entry name" value="50S ribosomal protein L2"/>
    <property type="match status" value="1"/>
</dbReference>
<dbReference type="Proteomes" id="UP000658997">
    <property type="component" value="Unassembled WGS sequence"/>
</dbReference>
<dbReference type="InterPro" id="IPR022671">
    <property type="entry name" value="Ribosomal_uL2_CS"/>
</dbReference>
<dbReference type="Gene3D" id="4.10.950.10">
    <property type="entry name" value="Ribosomal protein L2, domain 3"/>
    <property type="match status" value="1"/>
</dbReference>
<dbReference type="InterPro" id="IPR022666">
    <property type="entry name" value="Ribosomal_uL2_RNA-bd_dom"/>
</dbReference>
<dbReference type="PANTHER" id="PTHR13691:SF5">
    <property type="entry name" value="LARGE RIBOSOMAL SUBUNIT PROTEIN UL2M"/>
    <property type="match status" value="1"/>
</dbReference>
<dbReference type="EMBL" id="ULHB01000074">
    <property type="protein sequence ID" value="SYW80451.1"/>
    <property type="molecule type" value="Genomic_DNA"/>
</dbReference>
<dbReference type="InterPro" id="IPR008991">
    <property type="entry name" value="Translation_prot_SH3-like_sf"/>
</dbReference>
<sequence>MVSMVVSALSRASLQAVARASSSSSSSLAFTPSSSSRITAAVQASLRTSSISYRRLHAVSSTTQITTEPLLPPASGSRSSAAPAKLTRKERRTAIKLQRKTAKRRIATSSVSARLGVSTTEASPFVRKDRQFKTYKPITRSIRWLRQPLNEHLHKGKPEHSLTVAKRSTAGRNHHGHVTVRGRGGGHKRRIRLVDFYRWEAGEQVVLRIEYDPGRSAHIALIKHKRTKLKSYILAPDGLRAGDTVQSYRTGVTGHDIAKSSKIVDEVVSADGRGLSTDPAAPQTAATSAPSTAFSTASSSGSSGSSLDLGIFRTQAIRPGNFLPLKLIPIGTTIHSITMNPVGPAKMVRSAGTFGQLVAFSDRSGGGDSLAQVRLQSGEVRLIPSTCCAAIGTVSNKDHQHKRLGKAGRSRWLGRRPKVRGVAMNACDHPHGGGRGKSKSNMHPRSIYGHLAKGARTRKPGTRSGNQMVVRERPRRNGKRLGKP</sequence>
<dbReference type="FunFam" id="2.30.30.30:FF:000001">
    <property type="entry name" value="50S ribosomal protein L2"/>
    <property type="match status" value="1"/>
</dbReference>
<feature type="compositionally biased region" description="Low complexity" evidence="8">
    <location>
        <begin position="276"/>
        <end position="304"/>
    </location>
</feature>
<organism evidence="11 12">
    <name type="scientific">Ustilago bromivora</name>
    <dbReference type="NCBI Taxonomy" id="307758"/>
    <lineage>
        <taxon>Eukaryota</taxon>
        <taxon>Fungi</taxon>
        <taxon>Dikarya</taxon>
        <taxon>Basidiomycota</taxon>
        <taxon>Ustilaginomycotina</taxon>
        <taxon>Ustilaginomycetes</taxon>
        <taxon>Ustilaginales</taxon>
        <taxon>Ustilaginaceae</taxon>
        <taxon>Ustilago</taxon>
    </lineage>
</organism>
<name>A0A8H8TT74_9BASI</name>
<evidence type="ECO:0000259" key="10">
    <source>
        <dbReference type="SMART" id="SM01383"/>
    </source>
</evidence>
<feature type="region of interest" description="Disordered" evidence="8">
    <location>
        <begin position="64"/>
        <end position="92"/>
    </location>
</feature>
<gene>
    <name evidence="11" type="ORF">UBRO2_03719</name>
</gene>
<dbReference type="Pfam" id="PF03947">
    <property type="entry name" value="Ribosomal_L2_C"/>
    <property type="match status" value="1"/>
</dbReference>
<evidence type="ECO:0000256" key="2">
    <source>
        <dbReference type="ARBA" id="ARBA00005636"/>
    </source>
</evidence>
<dbReference type="NCBIfam" id="TIGR01171">
    <property type="entry name" value="rplB_bact"/>
    <property type="match status" value="1"/>
</dbReference>
<dbReference type="Gene3D" id="2.40.50.140">
    <property type="entry name" value="Nucleic acid-binding proteins"/>
    <property type="match status" value="1"/>
</dbReference>
<evidence type="ECO:0000313" key="12">
    <source>
        <dbReference type="Proteomes" id="UP000658997"/>
    </source>
</evidence>
<keyword evidence="4" id="KW-0496">Mitochondrion</keyword>
<evidence type="ECO:0000256" key="7">
    <source>
        <dbReference type="ARBA" id="ARBA00069872"/>
    </source>
</evidence>
<dbReference type="InterPro" id="IPR012340">
    <property type="entry name" value="NA-bd_OB-fold"/>
</dbReference>
<feature type="compositionally biased region" description="Low complexity" evidence="8">
    <location>
        <begin position="73"/>
        <end position="84"/>
    </location>
</feature>
<evidence type="ECO:0000256" key="6">
    <source>
        <dbReference type="ARBA" id="ARBA00037226"/>
    </source>
</evidence>
<dbReference type="GO" id="GO:0003723">
    <property type="term" value="F:RNA binding"/>
    <property type="evidence" value="ECO:0007669"/>
    <property type="project" value="InterPro"/>
</dbReference>
<dbReference type="SMART" id="SM01382">
    <property type="entry name" value="Ribosomal_L2_C"/>
    <property type="match status" value="1"/>
</dbReference>
<comment type="function">
    <text evidence="6">Component of the mitochondrial ribosome (mitoribosome), a dedicated translation machinery responsible for the synthesis of mitochondrial genome-encoded proteins, including at least some of the essential transmembrane subunits of the mitochondrial respiratory chain. The mitoribosomes are attached to the mitochondrial inner membrane and translation products are cotranslationally integrated into the membrane.</text>
</comment>
<dbReference type="FunFam" id="2.40.50.140:FF:000128">
    <property type="entry name" value="50S ribosomal protein L2"/>
    <property type="match status" value="1"/>
</dbReference>
<feature type="compositionally biased region" description="Basic residues" evidence="8">
    <location>
        <begin position="172"/>
        <end position="184"/>
    </location>
</feature>
<dbReference type="GO" id="GO:0032543">
    <property type="term" value="P:mitochondrial translation"/>
    <property type="evidence" value="ECO:0007669"/>
    <property type="project" value="TreeGrafter"/>
</dbReference>
<keyword evidence="3 11" id="KW-0689">Ribosomal protein</keyword>
<dbReference type="InterPro" id="IPR002171">
    <property type="entry name" value="Ribosomal_uL2"/>
</dbReference>
<dbReference type="InterPro" id="IPR014726">
    <property type="entry name" value="Ribosomal_uL2_dom3"/>
</dbReference>
<feature type="compositionally biased region" description="Basic residues" evidence="8">
    <location>
        <begin position="432"/>
        <end position="442"/>
    </location>
</feature>
<dbReference type="SUPFAM" id="SSF50104">
    <property type="entry name" value="Translation proteins SH3-like domain"/>
    <property type="match status" value="1"/>
</dbReference>
<dbReference type="GO" id="GO:0005762">
    <property type="term" value="C:mitochondrial large ribosomal subunit"/>
    <property type="evidence" value="ECO:0007669"/>
    <property type="project" value="TreeGrafter"/>
</dbReference>
<dbReference type="PROSITE" id="PS00467">
    <property type="entry name" value="RIBOSOMAL_L2"/>
    <property type="match status" value="1"/>
</dbReference>
<comment type="subcellular location">
    <subcellularLocation>
        <location evidence="1">Mitochondrion</location>
    </subcellularLocation>
</comment>
<feature type="region of interest" description="Disordered" evidence="8">
    <location>
        <begin position="274"/>
        <end position="304"/>
    </location>
</feature>
<evidence type="ECO:0000256" key="8">
    <source>
        <dbReference type="SAM" id="MobiDB-lite"/>
    </source>
</evidence>
<keyword evidence="12" id="KW-1185">Reference proteome</keyword>
<comment type="similarity">
    <text evidence="2">Belongs to the universal ribosomal protein uL2 family.</text>
</comment>
<dbReference type="AlphaFoldDB" id="A0A8H8TT74"/>
<dbReference type="InterPro" id="IPR005880">
    <property type="entry name" value="Ribosomal_uL2_bac/org-type"/>
</dbReference>
<dbReference type="SUPFAM" id="SSF50249">
    <property type="entry name" value="Nucleic acid-binding proteins"/>
    <property type="match status" value="1"/>
</dbReference>
<dbReference type="InterPro" id="IPR014722">
    <property type="entry name" value="Rib_uL2_dom2"/>
</dbReference>
<dbReference type="SMART" id="SM01383">
    <property type="entry name" value="Ribosomal_L2"/>
    <property type="match status" value="1"/>
</dbReference>
<evidence type="ECO:0000256" key="5">
    <source>
        <dbReference type="ARBA" id="ARBA00023274"/>
    </source>
</evidence>